<keyword evidence="2" id="KW-1185">Reference proteome</keyword>
<reference evidence="1" key="2">
    <citation type="submission" date="2023-02" db="EMBL/GenBank/DDBJ databases">
        <authorList>
            <person name="Swenson N.G."/>
            <person name="Wegrzyn J.L."/>
            <person name="Mcevoy S.L."/>
        </authorList>
    </citation>
    <scope>NUCLEOTIDE SEQUENCE</scope>
    <source>
        <strain evidence="1">91603</strain>
        <tissue evidence="1">Leaf</tissue>
    </source>
</reference>
<gene>
    <name evidence="1" type="ORF">LWI28_006536</name>
</gene>
<proteinExistence type="predicted"/>
<dbReference type="EMBL" id="JAJSOW010000101">
    <property type="protein sequence ID" value="KAI9180611.1"/>
    <property type="molecule type" value="Genomic_DNA"/>
</dbReference>
<dbReference type="AlphaFoldDB" id="A0AAD5IXY1"/>
<evidence type="ECO:0000313" key="2">
    <source>
        <dbReference type="Proteomes" id="UP001064489"/>
    </source>
</evidence>
<protein>
    <submittedName>
        <fullName evidence="1">Uncharacterized protein</fullName>
    </submittedName>
</protein>
<organism evidence="1 2">
    <name type="scientific">Acer negundo</name>
    <name type="common">Box elder</name>
    <dbReference type="NCBI Taxonomy" id="4023"/>
    <lineage>
        <taxon>Eukaryota</taxon>
        <taxon>Viridiplantae</taxon>
        <taxon>Streptophyta</taxon>
        <taxon>Embryophyta</taxon>
        <taxon>Tracheophyta</taxon>
        <taxon>Spermatophyta</taxon>
        <taxon>Magnoliopsida</taxon>
        <taxon>eudicotyledons</taxon>
        <taxon>Gunneridae</taxon>
        <taxon>Pentapetalae</taxon>
        <taxon>rosids</taxon>
        <taxon>malvids</taxon>
        <taxon>Sapindales</taxon>
        <taxon>Sapindaceae</taxon>
        <taxon>Hippocastanoideae</taxon>
        <taxon>Acereae</taxon>
        <taxon>Acer</taxon>
    </lineage>
</organism>
<reference evidence="1" key="1">
    <citation type="journal article" date="2022" name="Plant J.">
        <title>Strategies of tolerance reflected in two North American maple genomes.</title>
        <authorList>
            <person name="McEvoy S.L."/>
            <person name="Sezen U.U."/>
            <person name="Trouern-Trend A."/>
            <person name="McMahon S.M."/>
            <person name="Schaberg P.G."/>
            <person name="Yang J."/>
            <person name="Wegrzyn J.L."/>
            <person name="Swenson N.G."/>
        </authorList>
    </citation>
    <scope>NUCLEOTIDE SEQUENCE</scope>
    <source>
        <strain evidence="1">91603</strain>
    </source>
</reference>
<comment type="caution">
    <text evidence="1">The sequence shown here is derived from an EMBL/GenBank/DDBJ whole genome shotgun (WGS) entry which is preliminary data.</text>
</comment>
<dbReference type="Proteomes" id="UP001064489">
    <property type="component" value="Chromosome 4"/>
</dbReference>
<sequence length="518" mass="59699">MVEWDRYMKRYSGRYYQRSCKSALHIWYNDQLCKDMGWNPKRKKGFFAKLFEPYGPLDYVTTSGTGRLGARVAGGMNRVKEIGIQFRGLKRRTQHARSLEVTTKNQRKEGEQTASCNAKKLGLRGRLQNREVKKIHLMMKKGLLKTSLVRNWLTVQRRRGSKEVQMMTTRDIRIETMACEDSVKTGEVPTNSNWWDACADLEEVGTNPMCSPEDLSQNPLKAMVNNVDGNQVMWDFDAKFARVHETGATLNFNLERNYENSREEHLNQEEEFIDGVDNSKFNVGNEVEIHHAMKIMTNNVENILHMVTNMDGRLKLVEASLNEIMKTNGEDAANMAANNSRANNGGFIVEEVNHNFVDVYSKDDKSVSKANKKMKSFSPITTSSSQNPDEQLMRNMVDSMQKKTDLLFPPSLCDPKFVVKPPKLDSRNIPISMDESDNDDTNDVLLDRYYNIRRKILQIRKANERKSSRYQFSPYDKCRGRTKNKFQVGPFEVSTPVTESDLKLIQFIFDPNLNQRFG</sequence>
<name>A0AAD5IXY1_ACENE</name>
<evidence type="ECO:0000313" key="1">
    <source>
        <dbReference type="EMBL" id="KAI9180611.1"/>
    </source>
</evidence>
<accession>A0AAD5IXY1</accession>